<evidence type="ECO:0000256" key="6">
    <source>
        <dbReference type="ARBA" id="ARBA00023136"/>
    </source>
</evidence>
<dbReference type="AlphaFoldDB" id="A0A4R4N1Z2"/>
<evidence type="ECO:0000256" key="7">
    <source>
        <dbReference type="SAM" id="Phobius"/>
    </source>
</evidence>
<keyword evidence="6 7" id="KW-0472">Membrane</keyword>
<dbReference type="SUPFAM" id="SSF103473">
    <property type="entry name" value="MFS general substrate transporter"/>
    <property type="match status" value="1"/>
</dbReference>
<dbReference type="InterPro" id="IPR010290">
    <property type="entry name" value="TM_effector"/>
</dbReference>
<keyword evidence="5 7" id="KW-1133">Transmembrane helix</keyword>
<dbReference type="Pfam" id="PF05977">
    <property type="entry name" value="MFS_3"/>
    <property type="match status" value="1"/>
</dbReference>
<evidence type="ECO:0000313" key="8">
    <source>
        <dbReference type="EMBL" id="TDC00727.1"/>
    </source>
</evidence>
<dbReference type="InterPro" id="IPR036259">
    <property type="entry name" value="MFS_trans_sf"/>
</dbReference>
<feature type="transmembrane region" description="Helical" evidence="7">
    <location>
        <begin position="145"/>
        <end position="161"/>
    </location>
</feature>
<keyword evidence="2" id="KW-0813">Transport</keyword>
<dbReference type="Proteomes" id="UP000295157">
    <property type="component" value="Unassembled WGS sequence"/>
</dbReference>
<feature type="transmembrane region" description="Helical" evidence="7">
    <location>
        <begin position="119"/>
        <end position="139"/>
    </location>
</feature>
<feature type="transmembrane region" description="Helical" evidence="7">
    <location>
        <begin position="297"/>
        <end position="317"/>
    </location>
</feature>
<feature type="transmembrane region" description="Helical" evidence="7">
    <location>
        <begin position="63"/>
        <end position="82"/>
    </location>
</feature>
<keyword evidence="3" id="KW-1003">Cell membrane</keyword>
<evidence type="ECO:0000256" key="4">
    <source>
        <dbReference type="ARBA" id="ARBA00022692"/>
    </source>
</evidence>
<evidence type="ECO:0000256" key="3">
    <source>
        <dbReference type="ARBA" id="ARBA00022475"/>
    </source>
</evidence>
<feature type="transmembrane region" description="Helical" evidence="7">
    <location>
        <begin position="411"/>
        <end position="429"/>
    </location>
</feature>
<reference evidence="8 9" key="1">
    <citation type="submission" date="2019-02" db="EMBL/GenBank/DDBJ databases">
        <title>Draft genome sequences of novel Actinobacteria.</title>
        <authorList>
            <person name="Sahin N."/>
            <person name="Ay H."/>
            <person name="Saygin H."/>
        </authorList>
    </citation>
    <scope>NUCLEOTIDE SEQUENCE [LARGE SCALE GENOMIC DNA]</scope>
    <source>
        <strain evidence="8 9">KC201</strain>
    </source>
</reference>
<feature type="transmembrane region" description="Helical" evidence="7">
    <location>
        <begin position="383"/>
        <end position="405"/>
    </location>
</feature>
<sequence>MCSLDLCRESIYGARFLKRGDAMPANVAEPPAPEPAQPRKHHQEMLASFKVPNFRRYVSGQSLSLIGTWVETVAQALLILRLSDSGTVLGLITAARYGPILLLSPYAGLLIDRCDKRHLLVATQAGLGLVSAILGVSVLSGEIRLWQVVVLAVAFGTLSAIDNPARQAFVQEVVGHSLIRNAVTLNSISVNVARVIGPTIAAGLVSTVGIGWCFVVNAASFVGVIASLLLLDAGRLYPVPTLSRARGQLRAGLRYAAAVPAISRPLIMMAFVGTFTFEFEVSLPLLARAIFHSETAYSWLIGALGAGAVAGGLVAVWSSRMGVQRLAKIAFCYAIAVGLVAAAPTLPFAVAACVLVGAASILFLTTGNATVQLESDPAFRGRVTALWSMALVGSTPIGSPIIGALSDMASPRYALALGAVACLAAALIGRRPGGAPSDR</sequence>
<evidence type="ECO:0000256" key="5">
    <source>
        <dbReference type="ARBA" id="ARBA00022989"/>
    </source>
</evidence>
<feature type="transmembrane region" description="Helical" evidence="7">
    <location>
        <begin position="209"/>
        <end position="231"/>
    </location>
</feature>
<feature type="transmembrane region" description="Helical" evidence="7">
    <location>
        <begin position="182"/>
        <end position="203"/>
    </location>
</feature>
<dbReference type="EMBL" id="SMJZ01000179">
    <property type="protein sequence ID" value="TDC00727.1"/>
    <property type="molecule type" value="Genomic_DNA"/>
</dbReference>
<evidence type="ECO:0000313" key="9">
    <source>
        <dbReference type="Proteomes" id="UP000295157"/>
    </source>
</evidence>
<dbReference type="GO" id="GO:0005886">
    <property type="term" value="C:plasma membrane"/>
    <property type="evidence" value="ECO:0007669"/>
    <property type="project" value="UniProtKB-SubCell"/>
</dbReference>
<organism evidence="8 9">
    <name type="scientific">Nonomuraea longispora</name>
    <dbReference type="NCBI Taxonomy" id="1848320"/>
    <lineage>
        <taxon>Bacteria</taxon>
        <taxon>Bacillati</taxon>
        <taxon>Actinomycetota</taxon>
        <taxon>Actinomycetes</taxon>
        <taxon>Streptosporangiales</taxon>
        <taxon>Streptosporangiaceae</taxon>
        <taxon>Nonomuraea</taxon>
    </lineage>
</organism>
<evidence type="ECO:0000256" key="2">
    <source>
        <dbReference type="ARBA" id="ARBA00022448"/>
    </source>
</evidence>
<feature type="transmembrane region" description="Helical" evidence="7">
    <location>
        <begin position="252"/>
        <end position="277"/>
    </location>
</feature>
<dbReference type="OrthoDB" id="145388at2"/>
<dbReference type="Gene3D" id="1.20.1250.20">
    <property type="entry name" value="MFS general substrate transporter like domains"/>
    <property type="match status" value="1"/>
</dbReference>
<evidence type="ECO:0000256" key="1">
    <source>
        <dbReference type="ARBA" id="ARBA00004651"/>
    </source>
</evidence>
<keyword evidence="9" id="KW-1185">Reference proteome</keyword>
<comment type="caution">
    <text evidence="8">The sequence shown here is derived from an EMBL/GenBank/DDBJ whole genome shotgun (WGS) entry which is preliminary data.</text>
</comment>
<feature type="transmembrane region" description="Helical" evidence="7">
    <location>
        <begin position="326"/>
        <end position="343"/>
    </location>
</feature>
<proteinExistence type="predicted"/>
<dbReference type="CDD" id="cd06173">
    <property type="entry name" value="MFS_MefA_like"/>
    <property type="match status" value="1"/>
</dbReference>
<feature type="transmembrane region" description="Helical" evidence="7">
    <location>
        <begin position="88"/>
        <end position="107"/>
    </location>
</feature>
<accession>A0A4R4N1Z2</accession>
<name>A0A4R4N1Z2_9ACTN</name>
<gene>
    <name evidence="8" type="ORF">E1267_33865</name>
</gene>
<comment type="subcellular location">
    <subcellularLocation>
        <location evidence="1">Cell membrane</location>
        <topology evidence="1">Multi-pass membrane protein</topology>
    </subcellularLocation>
</comment>
<dbReference type="PANTHER" id="PTHR23513">
    <property type="entry name" value="INTEGRAL MEMBRANE EFFLUX PROTEIN-RELATED"/>
    <property type="match status" value="1"/>
</dbReference>
<protein>
    <submittedName>
        <fullName evidence="8">MFS transporter</fullName>
    </submittedName>
</protein>
<dbReference type="PANTHER" id="PTHR23513:SF11">
    <property type="entry name" value="STAPHYLOFERRIN A TRANSPORTER"/>
    <property type="match status" value="1"/>
</dbReference>
<keyword evidence="4 7" id="KW-0812">Transmembrane</keyword>